<gene>
    <name evidence="19 22" type="primary">aroB</name>
    <name evidence="22" type="ORF">KIH39_01255</name>
</gene>
<comment type="cofactor">
    <cofactor evidence="3">
        <name>Zn(2+)</name>
        <dbReference type="ChEBI" id="CHEBI:29105"/>
    </cofactor>
</comment>
<keyword evidence="16 19" id="KW-0057">Aromatic amino acid biosynthesis</keyword>
<dbReference type="Gene3D" id="1.20.1090.10">
    <property type="entry name" value="Dehydroquinate synthase-like - alpha domain"/>
    <property type="match status" value="1"/>
</dbReference>
<keyword evidence="17 19" id="KW-0456">Lyase</keyword>
<dbReference type="NCBIfam" id="TIGR01357">
    <property type="entry name" value="aroB"/>
    <property type="match status" value="1"/>
</dbReference>
<protein>
    <recommendedName>
        <fullName evidence="9 19">3-dehydroquinate synthase</fullName>
        <shortName evidence="19">DHQS</shortName>
        <ecNumber evidence="8 19">4.2.3.4</ecNumber>
    </recommendedName>
</protein>
<dbReference type="GO" id="GO:0009073">
    <property type="term" value="P:aromatic amino acid family biosynthetic process"/>
    <property type="evidence" value="ECO:0007669"/>
    <property type="project" value="UniProtKB-KW"/>
</dbReference>
<keyword evidence="18 19" id="KW-0170">Cobalt</keyword>
<dbReference type="PIRSF" id="PIRSF001455">
    <property type="entry name" value="DHQ_synth"/>
    <property type="match status" value="1"/>
</dbReference>
<keyword evidence="13 19" id="KW-0547">Nucleotide-binding</keyword>
<keyword evidence="12 19" id="KW-0479">Metal-binding</keyword>
<keyword evidence="14 19" id="KW-0862">Zinc</keyword>
<feature type="domain" description="3-dehydroquinate synthase C-terminal" evidence="21">
    <location>
        <begin position="181"/>
        <end position="326"/>
    </location>
</feature>
<name>A0A8E6B790_9BACT</name>
<dbReference type="GO" id="GO:0008652">
    <property type="term" value="P:amino acid biosynthetic process"/>
    <property type="evidence" value="ECO:0007669"/>
    <property type="project" value="UniProtKB-KW"/>
</dbReference>
<dbReference type="InterPro" id="IPR056179">
    <property type="entry name" value="DHQS_C"/>
</dbReference>
<evidence type="ECO:0000256" key="2">
    <source>
        <dbReference type="ARBA" id="ARBA00001911"/>
    </source>
</evidence>
<dbReference type="PANTHER" id="PTHR43622">
    <property type="entry name" value="3-DEHYDROQUINATE SYNTHASE"/>
    <property type="match status" value="1"/>
</dbReference>
<organism evidence="22 23">
    <name type="scientific">Telmatocola sphagniphila</name>
    <dbReference type="NCBI Taxonomy" id="1123043"/>
    <lineage>
        <taxon>Bacteria</taxon>
        <taxon>Pseudomonadati</taxon>
        <taxon>Planctomycetota</taxon>
        <taxon>Planctomycetia</taxon>
        <taxon>Gemmatales</taxon>
        <taxon>Gemmataceae</taxon>
    </lineage>
</organism>
<evidence type="ECO:0000256" key="16">
    <source>
        <dbReference type="ARBA" id="ARBA00023141"/>
    </source>
</evidence>
<feature type="binding site" evidence="19">
    <location>
        <position position="142"/>
    </location>
    <ligand>
        <name>NAD(+)</name>
        <dbReference type="ChEBI" id="CHEBI:57540"/>
    </ligand>
</feature>
<evidence type="ECO:0000259" key="20">
    <source>
        <dbReference type="Pfam" id="PF01761"/>
    </source>
</evidence>
<dbReference type="UniPathway" id="UPA00053">
    <property type="reaction ID" value="UER00085"/>
</dbReference>
<dbReference type="KEGG" id="tsph:KIH39_01255"/>
<comment type="cofactor">
    <cofactor evidence="19">
        <name>Co(2+)</name>
        <dbReference type="ChEBI" id="CHEBI:48828"/>
    </cofactor>
    <cofactor evidence="19">
        <name>Zn(2+)</name>
        <dbReference type="ChEBI" id="CHEBI:29105"/>
    </cofactor>
    <text evidence="19">Binds 1 divalent metal cation per subunit. Can use either Co(2+) or Zn(2+).</text>
</comment>
<keyword evidence="15 19" id="KW-0520">NAD</keyword>
<dbReference type="EC" id="4.2.3.4" evidence="8 19"/>
<dbReference type="Pfam" id="PF24621">
    <property type="entry name" value="DHQS_C"/>
    <property type="match status" value="1"/>
</dbReference>
<dbReference type="InterPro" id="IPR030963">
    <property type="entry name" value="DHQ_synth_fam"/>
</dbReference>
<evidence type="ECO:0000256" key="13">
    <source>
        <dbReference type="ARBA" id="ARBA00022741"/>
    </source>
</evidence>
<evidence type="ECO:0000313" key="22">
    <source>
        <dbReference type="EMBL" id="QVL32574.1"/>
    </source>
</evidence>
<comment type="catalytic activity">
    <reaction evidence="1 19">
        <text>7-phospho-2-dehydro-3-deoxy-D-arabino-heptonate = 3-dehydroquinate + phosphate</text>
        <dbReference type="Rhea" id="RHEA:21968"/>
        <dbReference type="ChEBI" id="CHEBI:32364"/>
        <dbReference type="ChEBI" id="CHEBI:43474"/>
        <dbReference type="ChEBI" id="CHEBI:58394"/>
        <dbReference type="EC" id="4.2.3.4"/>
    </reaction>
</comment>
<evidence type="ECO:0000256" key="8">
    <source>
        <dbReference type="ARBA" id="ARBA00013031"/>
    </source>
</evidence>
<evidence type="ECO:0000256" key="10">
    <source>
        <dbReference type="ARBA" id="ARBA00022490"/>
    </source>
</evidence>
<feature type="binding site" evidence="19">
    <location>
        <position position="248"/>
    </location>
    <ligand>
        <name>Zn(2+)</name>
        <dbReference type="ChEBI" id="CHEBI:29105"/>
    </ligand>
</feature>
<dbReference type="Proteomes" id="UP000676194">
    <property type="component" value="Chromosome"/>
</dbReference>
<evidence type="ECO:0000256" key="6">
    <source>
        <dbReference type="ARBA" id="ARBA00004661"/>
    </source>
</evidence>
<feature type="binding site" evidence="19">
    <location>
        <position position="151"/>
    </location>
    <ligand>
        <name>NAD(+)</name>
        <dbReference type="ChEBI" id="CHEBI:57540"/>
    </ligand>
</feature>
<evidence type="ECO:0000256" key="18">
    <source>
        <dbReference type="ARBA" id="ARBA00023285"/>
    </source>
</evidence>
<comment type="similarity">
    <text evidence="7 19">Belongs to the sugar phosphate cyclases superfamily. Dehydroquinate synthase family.</text>
</comment>
<comment type="caution">
    <text evidence="19">Lacks conserved residue(s) required for the propagation of feature annotation.</text>
</comment>
<comment type="cofactor">
    <cofactor evidence="2 19">
        <name>NAD(+)</name>
        <dbReference type="ChEBI" id="CHEBI:57540"/>
    </cofactor>
</comment>
<evidence type="ECO:0000259" key="21">
    <source>
        <dbReference type="Pfam" id="PF24621"/>
    </source>
</evidence>
<keyword evidence="11 19" id="KW-0028">Amino-acid biosynthesis</keyword>
<evidence type="ECO:0000313" key="23">
    <source>
        <dbReference type="Proteomes" id="UP000676194"/>
    </source>
</evidence>
<evidence type="ECO:0000256" key="3">
    <source>
        <dbReference type="ARBA" id="ARBA00001947"/>
    </source>
</evidence>
<dbReference type="SUPFAM" id="SSF56796">
    <property type="entry name" value="Dehydroquinate synthase-like"/>
    <property type="match status" value="1"/>
</dbReference>
<dbReference type="Pfam" id="PF01761">
    <property type="entry name" value="DHQ_synthase"/>
    <property type="match status" value="1"/>
</dbReference>
<feature type="domain" description="3-dehydroquinate synthase N-terminal" evidence="20">
    <location>
        <begin position="68"/>
        <end position="178"/>
    </location>
</feature>
<evidence type="ECO:0000256" key="1">
    <source>
        <dbReference type="ARBA" id="ARBA00001393"/>
    </source>
</evidence>
<dbReference type="FunFam" id="3.40.50.1970:FF:000007">
    <property type="entry name" value="Pentafunctional AROM polypeptide"/>
    <property type="match status" value="1"/>
</dbReference>
<comment type="subcellular location">
    <subcellularLocation>
        <location evidence="5 19">Cytoplasm</location>
    </subcellularLocation>
</comment>
<dbReference type="InterPro" id="IPR030960">
    <property type="entry name" value="DHQS/DOIS_N"/>
</dbReference>
<accession>A0A8E6B790</accession>
<dbReference type="HAMAP" id="MF_00110">
    <property type="entry name" value="DHQ_synthase"/>
    <property type="match status" value="1"/>
</dbReference>
<evidence type="ECO:0000256" key="11">
    <source>
        <dbReference type="ARBA" id="ARBA00022605"/>
    </source>
</evidence>
<dbReference type="AlphaFoldDB" id="A0A8E6B790"/>
<evidence type="ECO:0000256" key="5">
    <source>
        <dbReference type="ARBA" id="ARBA00004496"/>
    </source>
</evidence>
<sequence length="359" mass="39440">MQTVSVNLGPRSYSIQIIAHETLGWLTFLKSALGHTRKLFFVSDTHTTTLMQKLRDLSLGAYECNHAIIPAGESSKSMAQFSFLLDELAEFGADRQTGVVAVGGGVIGDLAGFAAAAYNRGLPFIQVPTTLLAMVDSSVGGKVGINHPKGKNLIGAFHQPKAVWIDIGSLVTLPEREYLSGLAEVVKYGVIQDPQFFEFLEQNTAKILKRDAAILRQIVARCCRLKADVVEKDEREETGLRMILNYGHTFAHAFETVSGYGHWLHGEAVAAGMVYASRLAEKKDLIPASITERQIKLLSEFRLPVKAESGWKIPDLIEVMKRDKKAQAGRLRFILPVKLGEVRALDDVTEQQVAEVLAP</sequence>
<feature type="binding site" evidence="19">
    <location>
        <begin position="129"/>
        <end position="130"/>
    </location>
    <ligand>
        <name>NAD(+)</name>
        <dbReference type="ChEBI" id="CHEBI:57540"/>
    </ligand>
</feature>
<dbReference type="EMBL" id="CP074694">
    <property type="protein sequence ID" value="QVL32574.1"/>
    <property type="molecule type" value="Genomic_DNA"/>
</dbReference>
<proteinExistence type="inferred from homology"/>
<dbReference type="GO" id="GO:0005737">
    <property type="term" value="C:cytoplasm"/>
    <property type="evidence" value="ECO:0007669"/>
    <property type="project" value="UniProtKB-SubCell"/>
</dbReference>
<dbReference type="GO" id="GO:0003856">
    <property type="term" value="F:3-dehydroquinate synthase activity"/>
    <property type="evidence" value="ECO:0007669"/>
    <property type="project" value="UniProtKB-UniRule"/>
</dbReference>
<feature type="binding site" evidence="19">
    <location>
        <position position="184"/>
    </location>
    <ligand>
        <name>Zn(2+)</name>
        <dbReference type="ChEBI" id="CHEBI:29105"/>
    </ligand>
</feature>
<keyword evidence="10 19" id="KW-0963">Cytoplasm</keyword>
<dbReference type="InterPro" id="IPR050071">
    <property type="entry name" value="Dehydroquinate_synthase"/>
</dbReference>
<dbReference type="PANTHER" id="PTHR43622:SF7">
    <property type="entry name" value="3-DEHYDROQUINATE SYNTHASE, CHLOROPLASTIC"/>
    <property type="match status" value="1"/>
</dbReference>
<dbReference type="GO" id="GO:0009423">
    <property type="term" value="P:chorismate biosynthetic process"/>
    <property type="evidence" value="ECO:0007669"/>
    <property type="project" value="UniProtKB-UniRule"/>
</dbReference>
<dbReference type="GO" id="GO:0000166">
    <property type="term" value="F:nucleotide binding"/>
    <property type="evidence" value="ECO:0007669"/>
    <property type="project" value="UniProtKB-KW"/>
</dbReference>
<feature type="binding site" evidence="19">
    <location>
        <begin position="105"/>
        <end position="109"/>
    </location>
    <ligand>
        <name>NAD(+)</name>
        <dbReference type="ChEBI" id="CHEBI:57540"/>
    </ligand>
</feature>
<evidence type="ECO:0000256" key="7">
    <source>
        <dbReference type="ARBA" id="ARBA00005412"/>
    </source>
</evidence>
<comment type="function">
    <text evidence="4 19">Catalyzes the conversion of 3-deoxy-D-arabino-heptulosonate 7-phosphate (DAHP) to dehydroquinate (DHQ).</text>
</comment>
<evidence type="ECO:0000256" key="4">
    <source>
        <dbReference type="ARBA" id="ARBA00003485"/>
    </source>
</evidence>
<dbReference type="Gene3D" id="3.40.50.1970">
    <property type="match status" value="1"/>
</dbReference>
<evidence type="ECO:0000256" key="19">
    <source>
        <dbReference type="HAMAP-Rule" id="MF_00110"/>
    </source>
</evidence>
<evidence type="ECO:0000256" key="12">
    <source>
        <dbReference type="ARBA" id="ARBA00022723"/>
    </source>
</evidence>
<dbReference type="InterPro" id="IPR016037">
    <property type="entry name" value="DHQ_synth_AroB"/>
</dbReference>
<comment type="pathway">
    <text evidence="6 19">Metabolic intermediate biosynthesis; chorismate biosynthesis; chorismate from D-erythrose 4-phosphate and phosphoenolpyruvate: step 2/7.</text>
</comment>
<reference evidence="22" key="1">
    <citation type="submission" date="2021-05" db="EMBL/GenBank/DDBJ databases">
        <title>Complete genome sequence of the cellulolytic planctomycete Telmatocola sphagniphila SP2T and characterization of the first cellulase from planctomycetes.</title>
        <authorList>
            <person name="Rakitin A.L."/>
            <person name="Beletsky A.V."/>
            <person name="Naumoff D.G."/>
            <person name="Kulichevskaya I.S."/>
            <person name="Mardanov A.V."/>
            <person name="Ravin N.V."/>
            <person name="Dedysh S.N."/>
        </authorList>
    </citation>
    <scope>NUCLEOTIDE SEQUENCE</scope>
    <source>
        <strain evidence="22">SP2T</strain>
    </source>
</reference>
<evidence type="ECO:0000256" key="15">
    <source>
        <dbReference type="ARBA" id="ARBA00023027"/>
    </source>
</evidence>
<feature type="binding site" evidence="19">
    <location>
        <position position="265"/>
    </location>
    <ligand>
        <name>Zn(2+)</name>
        <dbReference type="ChEBI" id="CHEBI:29105"/>
    </ligand>
</feature>
<dbReference type="GO" id="GO:0046872">
    <property type="term" value="F:metal ion binding"/>
    <property type="evidence" value="ECO:0007669"/>
    <property type="project" value="UniProtKB-KW"/>
</dbReference>
<evidence type="ECO:0000256" key="14">
    <source>
        <dbReference type="ARBA" id="ARBA00022833"/>
    </source>
</evidence>
<keyword evidence="23" id="KW-1185">Reference proteome</keyword>
<evidence type="ECO:0000256" key="17">
    <source>
        <dbReference type="ARBA" id="ARBA00023239"/>
    </source>
</evidence>
<dbReference type="RefSeq" id="WP_213497466.1">
    <property type="nucleotide sequence ID" value="NZ_CP074694.1"/>
</dbReference>
<dbReference type="CDD" id="cd08195">
    <property type="entry name" value="DHQS"/>
    <property type="match status" value="1"/>
</dbReference>
<evidence type="ECO:0000256" key="9">
    <source>
        <dbReference type="ARBA" id="ARBA00017684"/>
    </source>
</evidence>